<accession>E7S0L9</accession>
<reference evidence="2 3" key="1">
    <citation type="submission" date="2010-12" db="EMBL/GenBank/DDBJ databases">
        <authorList>
            <person name="Muzny D."/>
            <person name="Qin X."/>
            <person name="Deng J."/>
            <person name="Jiang H."/>
            <person name="Liu Y."/>
            <person name="Qu J."/>
            <person name="Song X.-Z."/>
            <person name="Zhang L."/>
            <person name="Thornton R."/>
            <person name="Coyle M."/>
            <person name="Francisco L."/>
            <person name="Jackson L."/>
            <person name="Javaid M."/>
            <person name="Korchina V."/>
            <person name="Kovar C."/>
            <person name="Mata R."/>
            <person name="Mathew T."/>
            <person name="Ngo R."/>
            <person name="Nguyen L."/>
            <person name="Nguyen N."/>
            <person name="Okwuonu G."/>
            <person name="Ongeri F."/>
            <person name="Pham C."/>
            <person name="Simmons D."/>
            <person name="Wilczek-Boney K."/>
            <person name="Hale W."/>
            <person name="Jakkamsetti A."/>
            <person name="Pham P."/>
            <person name="Ruth R."/>
            <person name="San Lucas F."/>
            <person name="Warren J."/>
            <person name="Zhang J."/>
            <person name="Zhao Z."/>
            <person name="Zhou C."/>
            <person name="Zhu D."/>
            <person name="Lee S."/>
            <person name="Bess C."/>
            <person name="Blankenburg K."/>
            <person name="Forbes L."/>
            <person name="Fu Q."/>
            <person name="Gubbala S."/>
            <person name="Hirani K."/>
            <person name="Jayaseelan J.C."/>
            <person name="Lara F."/>
            <person name="Munidasa M."/>
            <person name="Palculict T."/>
            <person name="Patil S."/>
            <person name="Pu L.-L."/>
            <person name="Saada N."/>
            <person name="Tang L."/>
            <person name="Weissenberger G."/>
            <person name="Zhu Y."/>
            <person name="Hemphill L."/>
            <person name="Shang Y."/>
            <person name="Youmans B."/>
            <person name="Ayvaz T."/>
            <person name="Ross M."/>
            <person name="Santibanez J."/>
            <person name="Aqrawi P."/>
            <person name="Gross S."/>
            <person name="Joshi V."/>
            <person name="Fowler G."/>
            <person name="Nazareth L."/>
            <person name="Reid J."/>
            <person name="Worley K."/>
            <person name="Petrosino J."/>
            <person name="Highlander S."/>
            <person name="Gibbs R."/>
        </authorList>
    </citation>
    <scope>NUCLEOTIDE SEQUENCE [LARGE SCALE GENOMIC DNA]</scope>
    <source>
        <strain evidence="2 3">ATCC 51599</strain>
    </source>
</reference>
<dbReference type="eggNOG" id="ENOG502ZA50">
    <property type="taxonomic scope" value="Bacteria"/>
</dbReference>
<dbReference type="AlphaFoldDB" id="E7S0L9"/>
<feature type="compositionally biased region" description="Low complexity" evidence="1">
    <location>
        <begin position="109"/>
        <end position="134"/>
    </location>
</feature>
<protein>
    <recommendedName>
        <fullName evidence="4">Wadjet protein JetD C-terminal domain-containing protein</fullName>
    </recommendedName>
</protein>
<evidence type="ECO:0000313" key="3">
    <source>
        <dbReference type="Proteomes" id="UP000011021"/>
    </source>
</evidence>
<organism evidence="2 3">
    <name type="scientific">Lautropia mirabilis ATCC 51599</name>
    <dbReference type="NCBI Taxonomy" id="887898"/>
    <lineage>
        <taxon>Bacteria</taxon>
        <taxon>Pseudomonadati</taxon>
        <taxon>Pseudomonadota</taxon>
        <taxon>Betaproteobacteria</taxon>
        <taxon>Burkholderiales</taxon>
        <taxon>Burkholderiaceae</taxon>
        <taxon>Lautropia</taxon>
    </lineage>
</organism>
<dbReference type="EMBL" id="AEQP01000023">
    <property type="protein sequence ID" value="EFV93793.1"/>
    <property type="molecule type" value="Genomic_DNA"/>
</dbReference>
<feature type="region of interest" description="Disordered" evidence="1">
    <location>
        <begin position="81"/>
        <end position="149"/>
    </location>
</feature>
<feature type="compositionally biased region" description="Polar residues" evidence="1">
    <location>
        <begin position="171"/>
        <end position="183"/>
    </location>
</feature>
<sequence>MSKHENALRAALLRLNGQNPLPVSAFTPAQRRALERFGQQTGAVQFLARGSGGSYRISNPAVFALHLRTLSPLAPIPPVPASPEAAPAPHPRSWVPSPAKGAPPVADSTGTPCAPPDTDTPLTTGTSAAAGAPPIRAHNIGHRRDSKAGRHAHDAGYVLLKAAFPRRNSVMPPSSGQPESGSDSPWGASHIAMTVPDSVPAGQGTSSAPLDWHAPTRNLHLPLAAHTRDFGAACLRITPDDDWHTDAPLWLIENQALFDRTDWLPPGPAVTLLYYNGQLSDLLVRWLAARPRGSRLIHFPDYDGIGLANFARLHAQLGDACHFWLMPGWADSLQRYGSHALWLRTLDPFLRVRPDLPSHLAPLLTQMELNGLALEQEAVWLTA</sequence>
<name>E7S0L9_9BURK</name>
<feature type="region of interest" description="Disordered" evidence="1">
    <location>
        <begin position="168"/>
        <end position="211"/>
    </location>
</feature>
<gene>
    <name evidence="2" type="ORF">HMPREF0551_2483</name>
</gene>
<proteinExistence type="predicted"/>
<feature type="compositionally biased region" description="Pro residues" evidence="1">
    <location>
        <begin position="81"/>
        <end position="90"/>
    </location>
</feature>
<dbReference type="RefSeq" id="WP_005674940.1">
    <property type="nucleotide sequence ID" value="NZ_CP146288.1"/>
</dbReference>
<evidence type="ECO:0000313" key="2">
    <source>
        <dbReference type="EMBL" id="EFV93793.1"/>
    </source>
</evidence>
<keyword evidence="3" id="KW-1185">Reference proteome</keyword>
<comment type="caution">
    <text evidence="2">The sequence shown here is derived from an EMBL/GenBank/DDBJ whole genome shotgun (WGS) entry which is preliminary data.</text>
</comment>
<dbReference type="STRING" id="887898.HMPREF0551_2483"/>
<evidence type="ECO:0000256" key="1">
    <source>
        <dbReference type="SAM" id="MobiDB-lite"/>
    </source>
</evidence>
<dbReference type="HOGENOM" id="CLU_076347_0_0_4"/>
<dbReference type="Proteomes" id="UP000011021">
    <property type="component" value="Unassembled WGS sequence"/>
</dbReference>
<evidence type="ECO:0008006" key="4">
    <source>
        <dbReference type="Google" id="ProtNLM"/>
    </source>
</evidence>